<dbReference type="InterPro" id="IPR002110">
    <property type="entry name" value="Ankyrin_rpt"/>
</dbReference>
<keyword evidence="2 3" id="KW-0040">ANK repeat</keyword>
<accession>A0A6A5YV65</accession>
<feature type="repeat" description="ANK" evidence="3">
    <location>
        <begin position="405"/>
        <end position="437"/>
    </location>
</feature>
<organism evidence="5 6">
    <name type="scientific">Lophiotrema nucula</name>
    <dbReference type="NCBI Taxonomy" id="690887"/>
    <lineage>
        <taxon>Eukaryota</taxon>
        <taxon>Fungi</taxon>
        <taxon>Dikarya</taxon>
        <taxon>Ascomycota</taxon>
        <taxon>Pezizomycotina</taxon>
        <taxon>Dothideomycetes</taxon>
        <taxon>Pleosporomycetidae</taxon>
        <taxon>Pleosporales</taxon>
        <taxon>Lophiotremataceae</taxon>
        <taxon>Lophiotrema</taxon>
    </lineage>
</organism>
<keyword evidence="4" id="KW-1133">Transmembrane helix</keyword>
<dbReference type="Proteomes" id="UP000799770">
    <property type="component" value="Unassembled WGS sequence"/>
</dbReference>
<dbReference type="SMART" id="SM00248">
    <property type="entry name" value="ANK"/>
    <property type="match status" value="6"/>
</dbReference>
<dbReference type="Gene3D" id="1.20.58.340">
    <property type="entry name" value="Magnesium transport protein CorA, transmembrane region"/>
    <property type="match status" value="1"/>
</dbReference>
<dbReference type="EMBL" id="ML977337">
    <property type="protein sequence ID" value="KAF2110783.1"/>
    <property type="molecule type" value="Genomic_DNA"/>
</dbReference>
<evidence type="ECO:0000256" key="2">
    <source>
        <dbReference type="ARBA" id="ARBA00023043"/>
    </source>
</evidence>
<name>A0A6A5YV65_9PLEO</name>
<feature type="repeat" description="ANK" evidence="3">
    <location>
        <begin position="302"/>
        <end position="326"/>
    </location>
</feature>
<keyword evidence="4" id="KW-0812">Transmembrane</keyword>
<feature type="transmembrane region" description="Helical" evidence="4">
    <location>
        <begin position="1121"/>
        <end position="1141"/>
    </location>
</feature>
<keyword evidence="1" id="KW-0677">Repeat</keyword>
<sequence length="1146" mass="128358">MTLNDTDFDSQSGVVSGSRPKNSVKIALFRGPSSSINGGPVTCWIIFVYAPGRKLKRKDQIFEAHFSNKGNARFLHIAAFQCANAGNLMSGNYLLHDELENRYKDSKFELKHTTAGIITEANLDAAGFAVMFFGQQCTIDIKIKSRAGFLSYTLLSTSFDVDDSKGSALTPALAWAAGSGWRSGLQALLAVTNDPNTSRFDGRSALSWAAGNGQLETLEELLGKIDVDQKDNSGRTPLSWASEAGHKYVIEKLLGVEARLDYDKQHRSPIWWAARSGQKAILELLLKLEGALGSFLDVPDHDGDTPVAIAAKQDHVPVLRLLVREGLRSSTPTLSDEGRTFLTLYLNKAAEKGWINLLIVVMESNEIRDPAIEYKGPLYLAVLNGQKAVVDLLLPAGANPNPEDHEYTLLCLSIKNRHESIVKALLDAGADSQMRDTYGRSPWDYAEGNQTVLSMLAASNDEGKLTVSEIEEWKDQTHHLTDTITDGKFQATIISFDAQPDGVVFRVTEENVAKVLKDPRAAGADLSTSFRWIHLPANNMRWVELLMVRLYDGPQRAYQILKPERWVRRQHQGGMGKPHAKFMRPHRQAFASTPSGSKLLHDLVLFMPFLHWDFNCFRLRRKEALKELQDQHQVSPQFDRNLIKSLLSLKQGDKISAEQCLVIDYFQDTYRSLHLRRTLDQYYYSTLEDTESRDISQVSSRYQEKTRSSIKTMTMVDQLWLWVLQGSDGQPDTLISCFPTVGTLEHTEFERHLDGKPHPDLYKRTDVLGNIKKHLGDEPSSVRSAHDLAHVIAACCSRNYLDPSTTLDLGPERHGIQFSDIYESTIGNMMQKEATSFDNFRGLAVNEVADIKEEIACLHEIKDVLDELNIMAVLFQDQKKVLSTMNTHAAMPRHRHQKAPRLEKDQTMTTQLQSDDDSLEYAALGDMIVDEGAQGSPLVEGVDEQSSSHEPGHKLLKADPTTVAHLVSDDGDRIGPQARMTVAKSPLKDLRFEESADRTNKDIAYLPLELVSRSVEEINGMMDRAKRVQKDLNLLVDLKFKHNNVIDSRQSLDMTKRTADMTSKTVALTTQIKLSEDQSVKLAKSTAELTKRINDATEQTKLSTEETMKLAQKADKEGRTVMVFTIVTIIFLPLSFMATMFQLPIN</sequence>
<evidence type="ECO:0000256" key="1">
    <source>
        <dbReference type="ARBA" id="ARBA00022737"/>
    </source>
</evidence>
<dbReference type="SUPFAM" id="SSF48403">
    <property type="entry name" value="Ankyrin repeat"/>
    <property type="match status" value="1"/>
</dbReference>
<feature type="repeat" description="ANK" evidence="3">
    <location>
        <begin position="233"/>
        <end position="265"/>
    </location>
</feature>
<evidence type="ECO:0000256" key="3">
    <source>
        <dbReference type="PROSITE-ProRule" id="PRU00023"/>
    </source>
</evidence>
<evidence type="ECO:0000313" key="6">
    <source>
        <dbReference type="Proteomes" id="UP000799770"/>
    </source>
</evidence>
<reference evidence="5" key="1">
    <citation type="journal article" date="2020" name="Stud. Mycol.">
        <title>101 Dothideomycetes genomes: a test case for predicting lifestyles and emergence of pathogens.</title>
        <authorList>
            <person name="Haridas S."/>
            <person name="Albert R."/>
            <person name="Binder M."/>
            <person name="Bloem J."/>
            <person name="Labutti K."/>
            <person name="Salamov A."/>
            <person name="Andreopoulos B."/>
            <person name="Baker S."/>
            <person name="Barry K."/>
            <person name="Bills G."/>
            <person name="Bluhm B."/>
            <person name="Cannon C."/>
            <person name="Castanera R."/>
            <person name="Culley D."/>
            <person name="Daum C."/>
            <person name="Ezra D."/>
            <person name="Gonzalez J."/>
            <person name="Henrissat B."/>
            <person name="Kuo A."/>
            <person name="Liang C."/>
            <person name="Lipzen A."/>
            <person name="Lutzoni F."/>
            <person name="Magnuson J."/>
            <person name="Mondo S."/>
            <person name="Nolan M."/>
            <person name="Ohm R."/>
            <person name="Pangilinan J."/>
            <person name="Park H.-J."/>
            <person name="Ramirez L."/>
            <person name="Alfaro M."/>
            <person name="Sun H."/>
            <person name="Tritt A."/>
            <person name="Yoshinaga Y."/>
            <person name="Zwiers L.-H."/>
            <person name="Turgeon B."/>
            <person name="Goodwin S."/>
            <person name="Spatafora J."/>
            <person name="Crous P."/>
            <person name="Grigoriev I."/>
        </authorList>
    </citation>
    <scope>NUCLEOTIDE SEQUENCE</scope>
    <source>
        <strain evidence="5">CBS 627.86</strain>
    </source>
</reference>
<dbReference type="PROSITE" id="PS50088">
    <property type="entry name" value="ANK_REPEAT"/>
    <property type="match status" value="4"/>
</dbReference>
<keyword evidence="4" id="KW-0472">Membrane</keyword>
<dbReference type="PANTHER" id="PTHR24173">
    <property type="entry name" value="ANKYRIN REPEAT CONTAINING"/>
    <property type="match status" value="1"/>
</dbReference>
<evidence type="ECO:0000313" key="5">
    <source>
        <dbReference type="EMBL" id="KAF2110783.1"/>
    </source>
</evidence>
<dbReference type="Pfam" id="PF12796">
    <property type="entry name" value="Ank_2"/>
    <property type="match status" value="2"/>
</dbReference>
<protein>
    <submittedName>
        <fullName evidence="5">Uncharacterized protein</fullName>
    </submittedName>
</protein>
<feature type="repeat" description="ANK" evidence="3">
    <location>
        <begin position="373"/>
        <end position="405"/>
    </location>
</feature>
<gene>
    <name evidence="5" type="ORF">BDV96DRAFT_635365</name>
</gene>
<feature type="non-terminal residue" evidence="5">
    <location>
        <position position="1146"/>
    </location>
</feature>
<dbReference type="InterPro" id="IPR036770">
    <property type="entry name" value="Ankyrin_rpt-contain_sf"/>
</dbReference>
<dbReference type="PROSITE" id="PS50297">
    <property type="entry name" value="ANK_REP_REGION"/>
    <property type="match status" value="2"/>
</dbReference>
<keyword evidence="6" id="KW-1185">Reference proteome</keyword>
<proteinExistence type="predicted"/>
<dbReference type="AlphaFoldDB" id="A0A6A5YV65"/>
<evidence type="ECO:0000256" key="4">
    <source>
        <dbReference type="SAM" id="Phobius"/>
    </source>
</evidence>
<dbReference type="PANTHER" id="PTHR24173:SF74">
    <property type="entry name" value="ANKYRIN REPEAT DOMAIN-CONTAINING PROTEIN 16"/>
    <property type="match status" value="1"/>
</dbReference>
<dbReference type="OrthoDB" id="341259at2759"/>
<dbReference type="Gene3D" id="1.25.40.20">
    <property type="entry name" value="Ankyrin repeat-containing domain"/>
    <property type="match status" value="2"/>
</dbReference>